<accession>A0A8X8X7N0</accession>
<dbReference type="EMBL" id="PNBA02000011">
    <property type="protein sequence ID" value="KAG6407659.1"/>
    <property type="molecule type" value="Genomic_DNA"/>
</dbReference>
<protein>
    <recommendedName>
        <fullName evidence="4">Myb/SANT-like domain-containing protein</fullName>
    </recommendedName>
</protein>
<organism evidence="2">
    <name type="scientific">Salvia splendens</name>
    <name type="common">Scarlet sage</name>
    <dbReference type="NCBI Taxonomy" id="180675"/>
    <lineage>
        <taxon>Eukaryota</taxon>
        <taxon>Viridiplantae</taxon>
        <taxon>Streptophyta</taxon>
        <taxon>Embryophyta</taxon>
        <taxon>Tracheophyta</taxon>
        <taxon>Spermatophyta</taxon>
        <taxon>Magnoliopsida</taxon>
        <taxon>eudicotyledons</taxon>
        <taxon>Gunneridae</taxon>
        <taxon>Pentapetalae</taxon>
        <taxon>asterids</taxon>
        <taxon>lamiids</taxon>
        <taxon>Lamiales</taxon>
        <taxon>Lamiaceae</taxon>
        <taxon>Nepetoideae</taxon>
        <taxon>Mentheae</taxon>
        <taxon>Salviinae</taxon>
        <taxon>Salvia</taxon>
        <taxon>Salvia subgen. Calosphace</taxon>
        <taxon>core Calosphace</taxon>
    </lineage>
</organism>
<evidence type="ECO:0000313" key="2">
    <source>
        <dbReference type="EMBL" id="KAG6407659.1"/>
    </source>
</evidence>
<reference evidence="2" key="1">
    <citation type="submission" date="2018-01" db="EMBL/GenBank/DDBJ databases">
        <authorList>
            <person name="Mao J.F."/>
        </authorList>
    </citation>
    <scope>NUCLEOTIDE SEQUENCE</scope>
    <source>
        <strain evidence="2">Huo1</strain>
        <tissue evidence="2">Leaf</tissue>
    </source>
</reference>
<gene>
    <name evidence="2" type="ORF">SASPL_130656</name>
</gene>
<feature type="region of interest" description="Disordered" evidence="1">
    <location>
        <begin position="241"/>
        <end position="268"/>
    </location>
</feature>
<dbReference type="Proteomes" id="UP000298416">
    <property type="component" value="Unassembled WGS sequence"/>
</dbReference>
<feature type="compositionally biased region" description="Polar residues" evidence="1">
    <location>
        <begin position="244"/>
        <end position="260"/>
    </location>
</feature>
<dbReference type="PANTHER" id="PTHR46250">
    <property type="entry name" value="MYB/SANT-LIKE DNA-BINDING DOMAIN PROTEIN-RELATED"/>
    <property type="match status" value="1"/>
</dbReference>
<comment type="caution">
    <text evidence="2">The sequence shown here is derived from an EMBL/GenBank/DDBJ whole genome shotgun (WGS) entry which is preliminary data.</text>
</comment>
<sequence length="367" mass="41195">MYSNKASFSHRQTSLPFTQWSSKMSYGAILALYEFRTNCDDVIAMVTSVLDELIWTDDKRGSGSGFVEVGNPSQVNQRSPRRKFCKGDRSRRIWTVRDEEVLAACMLDLVARGWKSDNGFRTGYLGKIEDAIRKEFPTTDIKGTPYITSKIAAWNRCYTSLRGILGRSGVGFNSDGEYNIECDDDQWEAIADKDAKHMRHKSWPLWETWKLIFGKDRASGEGTEQINDAIDCMRAPATAAGGNLNMSSGNSDKQTSTTKPHCSKKRKVDGPDSALMEFLGNLHHETNNRLKVISSRIGYEFDLGQARQDVFDKLGNVDGLTLAQKYRLCNILSDKDKPQHMEVFMGMSAAARLGYLLMCIEESDKGA</sequence>
<proteinExistence type="predicted"/>
<evidence type="ECO:0008006" key="4">
    <source>
        <dbReference type="Google" id="ProtNLM"/>
    </source>
</evidence>
<evidence type="ECO:0000313" key="3">
    <source>
        <dbReference type="Proteomes" id="UP000298416"/>
    </source>
</evidence>
<keyword evidence="3" id="KW-1185">Reference proteome</keyword>
<name>A0A8X8X7N0_SALSN</name>
<reference evidence="2" key="2">
    <citation type="submission" date="2020-08" db="EMBL/GenBank/DDBJ databases">
        <title>Plant Genome Project.</title>
        <authorList>
            <person name="Zhang R.-G."/>
        </authorList>
    </citation>
    <scope>NUCLEOTIDE SEQUENCE</scope>
    <source>
        <strain evidence="2">Huo1</strain>
        <tissue evidence="2">Leaf</tissue>
    </source>
</reference>
<dbReference type="AlphaFoldDB" id="A0A8X8X7N0"/>
<evidence type="ECO:0000256" key="1">
    <source>
        <dbReference type="SAM" id="MobiDB-lite"/>
    </source>
</evidence>
<dbReference type="PANTHER" id="PTHR46250:SF15">
    <property type="entry name" value="OS01G0523800 PROTEIN"/>
    <property type="match status" value="1"/>
</dbReference>